<evidence type="ECO:0000313" key="15">
    <source>
        <dbReference type="Proteomes" id="UP000267049"/>
    </source>
</evidence>
<feature type="region of interest" description="Disordered" evidence="11">
    <location>
        <begin position="1"/>
        <end position="28"/>
    </location>
</feature>
<dbReference type="PROSITE" id="PS51721">
    <property type="entry name" value="G_CP"/>
    <property type="match status" value="1"/>
</dbReference>
<evidence type="ECO:0000256" key="1">
    <source>
        <dbReference type="ARBA" id="ARBA00022490"/>
    </source>
</evidence>
<gene>
    <name evidence="10 14" type="primary">rsgA</name>
    <name evidence="14" type="ORF">EER27_12900</name>
</gene>
<dbReference type="AlphaFoldDB" id="A0A3M8STJ8"/>
<evidence type="ECO:0000259" key="12">
    <source>
        <dbReference type="PROSITE" id="PS50936"/>
    </source>
</evidence>
<keyword evidence="6 10" id="KW-0378">Hydrolase</keyword>
<dbReference type="NCBIfam" id="TIGR00157">
    <property type="entry name" value="ribosome small subunit-dependent GTPase A"/>
    <property type="match status" value="1"/>
</dbReference>
<keyword evidence="7 10" id="KW-0862">Zinc</keyword>
<accession>A0A3M8STJ8</accession>
<dbReference type="InterPro" id="IPR004881">
    <property type="entry name" value="Ribosome_biogen_GTPase_RsgA"/>
</dbReference>
<feature type="binding site" evidence="10">
    <location>
        <position position="339"/>
    </location>
    <ligand>
        <name>Zn(2+)</name>
        <dbReference type="ChEBI" id="CHEBI:29105"/>
    </ligand>
</feature>
<keyword evidence="15" id="KW-1185">Reference proteome</keyword>
<keyword evidence="1 10" id="KW-0963">Cytoplasm</keyword>
<feature type="domain" description="CP-type G" evidence="13">
    <location>
        <begin position="143"/>
        <end position="304"/>
    </location>
</feature>
<keyword evidence="8 10" id="KW-0694">RNA-binding</keyword>
<reference evidence="14 15" key="1">
    <citation type="submission" date="2018-11" db="EMBL/GenBank/DDBJ databases">
        <title>Lysobacter cryohumiis sp. nov., isolated from soil in the Tianshan Mountains, Xinjiang, China.</title>
        <authorList>
            <person name="Luo Y."/>
            <person name="Sheng H."/>
        </authorList>
    </citation>
    <scope>NUCLEOTIDE SEQUENCE [LARGE SCALE GENOMIC DNA]</scope>
    <source>
        <strain evidence="14 15">ZS60</strain>
    </source>
</reference>
<dbReference type="GO" id="GO:0003924">
    <property type="term" value="F:GTPase activity"/>
    <property type="evidence" value="ECO:0007669"/>
    <property type="project" value="UniProtKB-UniRule"/>
</dbReference>
<evidence type="ECO:0000256" key="11">
    <source>
        <dbReference type="SAM" id="MobiDB-lite"/>
    </source>
</evidence>
<keyword evidence="5 10" id="KW-0547">Nucleotide-binding</keyword>
<dbReference type="PROSITE" id="PS50936">
    <property type="entry name" value="ENGC_GTPASE"/>
    <property type="match status" value="1"/>
</dbReference>
<dbReference type="EMBL" id="RIBS01000006">
    <property type="protein sequence ID" value="RNF82806.1"/>
    <property type="molecule type" value="Genomic_DNA"/>
</dbReference>
<evidence type="ECO:0000313" key="14">
    <source>
        <dbReference type="EMBL" id="RNF82806.1"/>
    </source>
</evidence>
<feature type="binding site" evidence="10">
    <location>
        <begin position="246"/>
        <end position="254"/>
    </location>
    <ligand>
        <name>GTP</name>
        <dbReference type="ChEBI" id="CHEBI:37565"/>
    </ligand>
</feature>
<dbReference type="OrthoDB" id="9809485at2"/>
<dbReference type="SUPFAM" id="SSF52540">
    <property type="entry name" value="P-loop containing nucleoside triphosphate hydrolases"/>
    <property type="match status" value="1"/>
</dbReference>
<evidence type="ECO:0000256" key="4">
    <source>
        <dbReference type="ARBA" id="ARBA00022730"/>
    </source>
</evidence>
<dbReference type="Gene3D" id="3.40.50.300">
    <property type="entry name" value="P-loop containing nucleotide triphosphate hydrolases"/>
    <property type="match status" value="1"/>
</dbReference>
<keyword evidence="3 10" id="KW-0479">Metal-binding</keyword>
<feature type="binding site" evidence="10">
    <location>
        <position position="326"/>
    </location>
    <ligand>
        <name>Zn(2+)</name>
        <dbReference type="ChEBI" id="CHEBI:29105"/>
    </ligand>
</feature>
<evidence type="ECO:0000256" key="3">
    <source>
        <dbReference type="ARBA" id="ARBA00022723"/>
    </source>
</evidence>
<dbReference type="Proteomes" id="UP000267049">
    <property type="component" value="Unassembled WGS sequence"/>
</dbReference>
<comment type="cofactor">
    <cofactor evidence="10">
        <name>Zn(2+)</name>
        <dbReference type="ChEBI" id="CHEBI:29105"/>
    </cofactor>
    <text evidence="10">Binds 1 zinc ion per subunit.</text>
</comment>
<dbReference type="PANTHER" id="PTHR32120:SF10">
    <property type="entry name" value="SMALL RIBOSOMAL SUBUNIT BIOGENESIS GTPASE RSGA"/>
    <property type="match status" value="1"/>
</dbReference>
<dbReference type="Gene3D" id="1.10.40.50">
    <property type="entry name" value="Probable gtpase engc, domain 3"/>
    <property type="match status" value="1"/>
</dbReference>
<dbReference type="GO" id="GO:0005737">
    <property type="term" value="C:cytoplasm"/>
    <property type="evidence" value="ECO:0007669"/>
    <property type="project" value="UniProtKB-SubCell"/>
</dbReference>
<evidence type="ECO:0000256" key="2">
    <source>
        <dbReference type="ARBA" id="ARBA00022517"/>
    </source>
</evidence>
<dbReference type="GO" id="GO:0042274">
    <property type="term" value="P:ribosomal small subunit biogenesis"/>
    <property type="evidence" value="ECO:0007669"/>
    <property type="project" value="UniProtKB-UniRule"/>
</dbReference>
<evidence type="ECO:0000256" key="8">
    <source>
        <dbReference type="ARBA" id="ARBA00022884"/>
    </source>
</evidence>
<dbReference type="HAMAP" id="MF_01820">
    <property type="entry name" value="GTPase_RsgA"/>
    <property type="match status" value="1"/>
</dbReference>
<comment type="similarity">
    <text evidence="10">Belongs to the TRAFAC class YlqF/YawG GTPase family. RsgA subfamily.</text>
</comment>
<dbReference type="EC" id="3.6.1.-" evidence="10"/>
<sequence length="400" mass="42869">MTPRHTRPPTDPPRQLESAHAHTPPVPLTPETALLQAIGWPVEADGLPQPPAWREKLAAHPGARPARVVEQHRSGYVVATAPDTTFTVESLAEWQRPRFPPEQRAGVGDWVLVQDSDNHRPQIVALLPRHSAIKRGAAGEHYRQQLIAANVDTVFVVCGLDADFNPRRIERYLLLVRGGGAEPVVILTKADQAALVDESLVPSAVAVVEDLGAKGFAVVAVNARDPASVIALLPWLGPGRTAVLVGSSGAGKSTLTNSLLGFDRMKTGAVRESDARGRHTTTYRALIPLPSGACLIDTPGMRELKPTGEEDVAENFADVEALAAQCRFRDCKHGREPGCAVRAAIEGGTLDTQRFASFVKLSGEVAGAATKLAHRRADNAAAKVQGKALNKRLDEKYGKH</sequence>
<comment type="subcellular location">
    <subcellularLocation>
        <location evidence="10">Cytoplasm</location>
    </subcellularLocation>
</comment>
<dbReference type="GO" id="GO:0005525">
    <property type="term" value="F:GTP binding"/>
    <property type="evidence" value="ECO:0007669"/>
    <property type="project" value="UniProtKB-UniRule"/>
</dbReference>
<dbReference type="Pfam" id="PF03193">
    <property type="entry name" value="RsgA_GTPase"/>
    <property type="match status" value="1"/>
</dbReference>
<dbReference type="InterPro" id="IPR010914">
    <property type="entry name" value="RsgA_GTPase_dom"/>
</dbReference>
<feature type="domain" description="EngC GTPase" evidence="12">
    <location>
        <begin position="149"/>
        <end position="302"/>
    </location>
</feature>
<evidence type="ECO:0000256" key="9">
    <source>
        <dbReference type="ARBA" id="ARBA00023134"/>
    </source>
</evidence>
<keyword evidence="9 10" id="KW-0342">GTP-binding</keyword>
<keyword evidence="2 10" id="KW-0690">Ribosome biogenesis</keyword>
<evidence type="ECO:0000256" key="6">
    <source>
        <dbReference type="ARBA" id="ARBA00022801"/>
    </source>
</evidence>
<evidence type="ECO:0000256" key="10">
    <source>
        <dbReference type="HAMAP-Rule" id="MF_01820"/>
    </source>
</evidence>
<organism evidence="14 15">
    <name type="scientific">Montanilutibacter psychrotolerans</name>
    <dbReference type="NCBI Taxonomy" id="1327343"/>
    <lineage>
        <taxon>Bacteria</taxon>
        <taxon>Pseudomonadati</taxon>
        <taxon>Pseudomonadota</taxon>
        <taxon>Gammaproteobacteria</taxon>
        <taxon>Lysobacterales</taxon>
        <taxon>Lysobacteraceae</taxon>
        <taxon>Montanilutibacter</taxon>
    </lineage>
</organism>
<feature type="binding site" evidence="10">
    <location>
        <position position="333"/>
    </location>
    <ligand>
        <name>Zn(2+)</name>
        <dbReference type="ChEBI" id="CHEBI:29105"/>
    </ligand>
</feature>
<dbReference type="GO" id="GO:0019843">
    <property type="term" value="F:rRNA binding"/>
    <property type="evidence" value="ECO:0007669"/>
    <property type="project" value="UniProtKB-KW"/>
</dbReference>
<name>A0A3M8STJ8_9GAMM</name>
<keyword evidence="4 10" id="KW-0699">rRNA-binding</keyword>
<dbReference type="CDD" id="cd01854">
    <property type="entry name" value="YjeQ_EngC"/>
    <property type="match status" value="1"/>
</dbReference>
<evidence type="ECO:0000259" key="13">
    <source>
        <dbReference type="PROSITE" id="PS51721"/>
    </source>
</evidence>
<dbReference type="InterPro" id="IPR027417">
    <property type="entry name" value="P-loop_NTPase"/>
</dbReference>
<comment type="function">
    <text evidence="10">One of several proteins that assist in the late maturation steps of the functional core of the 30S ribosomal subunit. Helps release RbfA from mature subunits. May play a role in the assembly of ribosomal proteins into the subunit. Circularly permuted GTPase that catalyzes slow GTP hydrolysis, GTPase activity is stimulated by the 30S ribosomal subunit.</text>
</comment>
<protein>
    <recommendedName>
        <fullName evidence="10">Small ribosomal subunit biogenesis GTPase RsgA</fullName>
        <ecNumber evidence="10">3.6.1.-</ecNumber>
    </recommendedName>
</protein>
<feature type="binding site" evidence="10">
    <location>
        <begin position="188"/>
        <end position="191"/>
    </location>
    <ligand>
        <name>GTP</name>
        <dbReference type="ChEBI" id="CHEBI:37565"/>
    </ligand>
</feature>
<dbReference type="GO" id="GO:0046872">
    <property type="term" value="F:metal ion binding"/>
    <property type="evidence" value="ECO:0007669"/>
    <property type="project" value="UniProtKB-KW"/>
</dbReference>
<dbReference type="PANTHER" id="PTHR32120">
    <property type="entry name" value="SMALL RIBOSOMAL SUBUNIT BIOGENESIS GTPASE RSGA"/>
    <property type="match status" value="1"/>
</dbReference>
<dbReference type="InterPro" id="IPR030378">
    <property type="entry name" value="G_CP_dom"/>
</dbReference>
<feature type="binding site" evidence="10">
    <location>
        <position position="331"/>
    </location>
    <ligand>
        <name>Zn(2+)</name>
        <dbReference type="ChEBI" id="CHEBI:29105"/>
    </ligand>
</feature>
<evidence type="ECO:0000256" key="5">
    <source>
        <dbReference type="ARBA" id="ARBA00022741"/>
    </source>
</evidence>
<proteinExistence type="inferred from homology"/>
<comment type="caution">
    <text evidence="14">The sequence shown here is derived from an EMBL/GenBank/DDBJ whole genome shotgun (WGS) entry which is preliminary data.</text>
</comment>
<comment type="subunit">
    <text evidence="10">Monomer. Associates with 30S ribosomal subunit, binds 16S rRNA.</text>
</comment>
<evidence type="ECO:0000256" key="7">
    <source>
        <dbReference type="ARBA" id="ARBA00022833"/>
    </source>
</evidence>